<feature type="region of interest" description="Disordered" evidence="1">
    <location>
        <begin position="138"/>
        <end position="201"/>
    </location>
</feature>
<feature type="compositionally biased region" description="Polar residues" evidence="1">
    <location>
        <begin position="361"/>
        <end position="371"/>
    </location>
</feature>
<dbReference type="AlphaFoldDB" id="A0A5J5EES2"/>
<dbReference type="InterPro" id="IPR036390">
    <property type="entry name" value="WH_DNA-bd_sf"/>
</dbReference>
<feature type="compositionally biased region" description="Polar residues" evidence="1">
    <location>
        <begin position="582"/>
        <end position="604"/>
    </location>
</feature>
<sequence>MTALTVPQSGLVLGPVPASSAGGKAAIHGLQAMRISFVDSAVLEEVLKHGTDLKISFGKSMRLDYGGQSMEIVPHGEPRRHELYKLGDISDHFDFVGVFSHSLEVRDVDQGFPNDESLLKLQMEYELENEKKAASTTGLVDFGELPQPRNARRNGPLRKAPYLKKQGKKTLSAPTSGPTTPSMRSGRSPLTSTPASTSTSAEMRAELDALRIPLIHLLALGPASEHSLASKTRAPEELVLRLLHKVANKVNAGRHWALVDDVHKELDVWDFPYISLEDREKAIRNCREAFGRLRLEKQAPEWRLLHSPEEREKADLAVDTGPESFKSGSIRLGGSKPASESGKSPLPPPVDAKKSVKEATVKSTLKTSKPAKSSPISRIIGGKGKKKTAAPAKPKGPVGRPPKNAATTAATLPAKQAKAAQKQSATSSNSKIKSAETVEDSDEDMDLEDVKLASSKPPQIDKPVSPLTRPRTVASKSSSGATSDIEGDGIHLNPSVKRTAGSSAAKSPLKKSRVLAPSPAISDSHQQSNGYNKPYASSGKPLAPKEQSSSSNSPTKPSPLGSSPPINASDADTGSASSSPSFMTSIAGTSTASHSPLDSLSGRSQKPRYVPVSSLKRKAGSALDRDDSTRNGTKAPTSAGTGASSNKRQLVNLPDGQTMKLARRFKEDYSKYERLYREAQTITDTTKKRKATERVLSLHRELERLKSRISQTVH</sequence>
<feature type="compositionally biased region" description="Low complexity" evidence="1">
    <location>
        <begin position="389"/>
        <end position="431"/>
    </location>
</feature>
<dbReference type="GO" id="GO:0016567">
    <property type="term" value="P:protein ubiquitination"/>
    <property type="evidence" value="ECO:0007669"/>
    <property type="project" value="UniProtKB-UniPathway"/>
</dbReference>
<dbReference type="SUPFAM" id="SSF46785">
    <property type="entry name" value="Winged helix' DNA-binding domain"/>
    <property type="match status" value="1"/>
</dbReference>
<feature type="compositionally biased region" description="Low complexity" evidence="1">
    <location>
        <begin position="548"/>
        <end position="559"/>
    </location>
</feature>
<feature type="compositionally biased region" description="Polar residues" evidence="1">
    <location>
        <begin position="172"/>
        <end position="185"/>
    </location>
</feature>
<feature type="region of interest" description="Disordered" evidence="1">
    <location>
        <begin position="305"/>
        <end position="656"/>
    </location>
</feature>
<organism evidence="2 3">
    <name type="scientific">Sphaerosporella brunnea</name>
    <dbReference type="NCBI Taxonomy" id="1250544"/>
    <lineage>
        <taxon>Eukaryota</taxon>
        <taxon>Fungi</taxon>
        <taxon>Dikarya</taxon>
        <taxon>Ascomycota</taxon>
        <taxon>Pezizomycotina</taxon>
        <taxon>Pezizomycetes</taxon>
        <taxon>Pezizales</taxon>
        <taxon>Pyronemataceae</taxon>
        <taxon>Sphaerosporella</taxon>
    </lineage>
</organism>
<feature type="compositionally biased region" description="Polar residues" evidence="1">
    <location>
        <begin position="630"/>
        <end position="649"/>
    </location>
</feature>
<feature type="compositionally biased region" description="Polar residues" evidence="1">
    <location>
        <begin position="521"/>
        <end position="531"/>
    </location>
</feature>
<dbReference type="UniPathway" id="UPA00143"/>
<feature type="compositionally biased region" description="Low complexity" evidence="1">
    <location>
        <begin position="188"/>
        <end position="201"/>
    </location>
</feature>
<comment type="caution">
    <text evidence="2">The sequence shown here is derived from an EMBL/GenBank/DDBJ whole genome shotgun (WGS) entry which is preliminary data.</text>
</comment>
<evidence type="ECO:0000313" key="2">
    <source>
        <dbReference type="EMBL" id="KAA8894165.1"/>
    </source>
</evidence>
<feature type="compositionally biased region" description="Basic and acidic residues" evidence="1">
    <location>
        <begin position="351"/>
        <end position="360"/>
    </location>
</feature>
<dbReference type="InParanoid" id="A0A5J5EES2"/>
<dbReference type="EMBL" id="VXIS01000360">
    <property type="protein sequence ID" value="KAA8894165.1"/>
    <property type="molecule type" value="Genomic_DNA"/>
</dbReference>
<feature type="compositionally biased region" description="Low complexity" evidence="1">
    <location>
        <begin position="568"/>
        <end position="581"/>
    </location>
</feature>
<feature type="compositionally biased region" description="Acidic residues" evidence="1">
    <location>
        <begin position="437"/>
        <end position="447"/>
    </location>
</feature>
<evidence type="ECO:0000256" key="1">
    <source>
        <dbReference type="SAM" id="MobiDB-lite"/>
    </source>
</evidence>
<accession>A0A5J5EES2</accession>
<evidence type="ECO:0000313" key="3">
    <source>
        <dbReference type="Proteomes" id="UP000326924"/>
    </source>
</evidence>
<feature type="compositionally biased region" description="Basic residues" evidence="1">
    <location>
        <begin position="150"/>
        <end position="168"/>
    </location>
</feature>
<protein>
    <submittedName>
        <fullName evidence="2">Uncharacterized protein</fullName>
    </submittedName>
</protein>
<gene>
    <name evidence="2" type="ORF">FN846DRAFT_441999</name>
</gene>
<reference evidence="2 3" key="1">
    <citation type="submission" date="2019-09" db="EMBL/GenBank/DDBJ databases">
        <title>Draft genome of the ectomycorrhizal ascomycete Sphaerosporella brunnea.</title>
        <authorList>
            <consortium name="DOE Joint Genome Institute"/>
            <person name="Benucci G.M."/>
            <person name="Marozzi G."/>
            <person name="Antonielli L."/>
            <person name="Sanchez S."/>
            <person name="Marco P."/>
            <person name="Wang X."/>
            <person name="Falini L.B."/>
            <person name="Barry K."/>
            <person name="Haridas S."/>
            <person name="Lipzen A."/>
            <person name="Labutti K."/>
            <person name="Grigoriev I.V."/>
            <person name="Murat C."/>
            <person name="Martin F."/>
            <person name="Albertini E."/>
            <person name="Donnini D."/>
            <person name="Bonito G."/>
        </authorList>
    </citation>
    <scope>NUCLEOTIDE SEQUENCE [LARGE SCALE GENOMIC DNA]</scope>
    <source>
        <strain evidence="2 3">Sb_GMNB300</strain>
    </source>
</reference>
<proteinExistence type="predicted"/>
<dbReference type="OrthoDB" id="2587563at2759"/>
<dbReference type="Proteomes" id="UP000326924">
    <property type="component" value="Unassembled WGS sequence"/>
</dbReference>
<keyword evidence="3" id="KW-1185">Reference proteome</keyword>
<feature type="compositionally biased region" description="Basic and acidic residues" evidence="1">
    <location>
        <begin position="305"/>
        <end position="316"/>
    </location>
</feature>
<name>A0A5J5EES2_9PEZI</name>